<feature type="non-terminal residue" evidence="1">
    <location>
        <position position="1"/>
    </location>
</feature>
<organism evidence="1 2">
    <name type="scientific">Mucuna pruriens</name>
    <name type="common">Velvet bean</name>
    <name type="synonym">Dolichos pruriens</name>
    <dbReference type="NCBI Taxonomy" id="157652"/>
    <lineage>
        <taxon>Eukaryota</taxon>
        <taxon>Viridiplantae</taxon>
        <taxon>Streptophyta</taxon>
        <taxon>Embryophyta</taxon>
        <taxon>Tracheophyta</taxon>
        <taxon>Spermatophyta</taxon>
        <taxon>Magnoliopsida</taxon>
        <taxon>eudicotyledons</taxon>
        <taxon>Gunneridae</taxon>
        <taxon>Pentapetalae</taxon>
        <taxon>rosids</taxon>
        <taxon>fabids</taxon>
        <taxon>Fabales</taxon>
        <taxon>Fabaceae</taxon>
        <taxon>Papilionoideae</taxon>
        <taxon>50 kb inversion clade</taxon>
        <taxon>NPAAA clade</taxon>
        <taxon>indigoferoid/millettioid clade</taxon>
        <taxon>Phaseoleae</taxon>
        <taxon>Mucuna</taxon>
    </lineage>
</organism>
<protein>
    <submittedName>
        <fullName evidence="1">Uncharacterized protein</fullName>
    </submittedName>
</protein>
<gene>
    <name evidence="1" type="ORF">CR513_24103</name>
</gene>
<reference evidence="1" key="1">
    <citation type="submission" date="2018-05" db="EMBL/GenBank/DDBJ databases">
        <title>Draft genome of Mucuna pruriens seed.</title>
        <authorList>
            <person name="Nnadi N.E."/>
            <person name="Vos R."/>
            <person name="Hasami M.H."/>
            <person name="Devisetty U.K."/>
            <person name="Aguiy J.C."/>
        </authorList>
    </citation>
    <scope>NUCLEOTIDE SEQUENCE [LARGE SCALE GENOMIC DNA]</scope>
    <source>
        <strain evidence="1">JCA_2017</strain>
    </source>
</reference>
<sequence length="165" mass="18337">MDVEFPMIVAAIFKPVGVTKCVFNIVWYPFGEFILPLNMAEAVRYRPSQGSTENNKFLGSHICCMSSGTLRALYCREPRDVKGANPTMKKWRLGKGMRFTASFRILVFSGPGNLRLQLEGAEANVVQGFIIKHHALVCVFNKLVNGERSIVGFHNSVGNLGGRKN</sequence>
<dbReference type="Proteomes" id="UP000257109">
    <property type="component" value="Unassembled WGS sequence"/>
</dbReference>
<proteinExistence type="predicted"/>
<comment type="caution">
    <text evidence="1">The sequence shown here is derived from an EMBL/GenBank/DDBJ whole genome shotgun (WGS) entry which is preliminary data.</text>
</comment>
<name>A0A371GST9_MUCPR</name>
<dbReference type="EMBL" id="QJKJ01004573">
    <property type="protein sequence ID" value="RDX93609.1"/>
    <property type="molecule type" value="Genomic_DNA"/>
</dbReference>
<dbReference type="OrthoDB" id="8043378at2759"/>
<dbReference type="AlphaFoldDB" id="A0A371GST9"/>
<evidence type="ECO:0000313" key="1">
    <source>
        <dbReference type="EMBL" id="RDX93609.1"/>
    </source>
</evidence>
<accession>A0A371GST9</accession>
<evidence type="ECO:0000313" key="2">
    <source>
        <dbReference type="Proteomes" id="UP000257109"/>
    </source>
</evidence>
<keyword evidence="2" id="KW-1185">Reference proteome</keyword>